<dbReference type="AlphaFoldDB" id="A0A2P5WNF0"/>
<name>A0A2P5WNF0_GOSBA</name>
<organism evidence="1 2">
    <name type="scientific">Gossypium barbadense</name>
    <name type="common">Sea Island cotton</name>
    <name type="synonym">Hibiscus barbadensis</name>
    <dbReference type="NCBI Taxonomy" id="3634"/>
    <lineage>
        <taxon>Eukaryota</taxon>
        <taxon>Viridiplantae</taxon>
        <taxon>Streptophyta</taxon>
        <taxon>Embryophyta</taxon>
        <taxon>Tracheophyta</taxon>
        <taxon>Spermatophyta</taxon>
        <taxon>Magnoliopsida</taxon>
        <taxon>eudicotyledons</taxon>
        <taxon>Gunneridae</taxon>
        <taxon>Pentapetalae</taxon>
        <taxon>rosids</taxon>
        <taxon>malvids</taxon>
        <taxon>Malvales</taxon>
        <taxon>Malvaceae</taxon>
        <taxon>Malvoideae</taxon>
        <taxon>Gossypium</taxon>
    </lineage>
</organism>
<sequence>MINIASASPPPAGSNPDICLWRDKANGICSAALAYDRITAGSWEPKDKKWKNVWKIRGPQRVRQLIWSANKRLAYEVCDDVDTVYRGTDLGHREFKSSSYRRLYEDAYFSRHPQGGFASKYRSFGFRSIMRKTVRGIVDKADALRNTR</sequence>
<protein>
    <recommendedName>
        <fullName evidence="3">Reverse transcriptase zinc-binding domain-containing protein</fullName>
    </recommendedName>
</protein>
<proteinExistence type="predicted"/>
<evidence type="ECO:0000313" key="2">
    <source>
        <dbReference type="Proteomes" id="UP000239757"/>
    </source>
</evidence>
<dbReference type="Proteomes" id="UP000239757">
    <property type="component" value="Unassembled WGS sequence"/>
</dbReference>
<reference evidence="1 2" key="1">
    <citation type="submission" date="2015-01" db="EMBL/GenBank/DDBJ databases">
        <title>Genome of allotetraploid Gossypium barbadense reveals genomic plasticity and fiber elongation in cotton evolution.</title>
        <authorList>
            <person name="Chen X."/>
            <person name="Liu X."/>
            <person name="Zhao B."/>
            <person name="Zheng H."/>
            <person name="Hu Y."/>
            <person name="Lu G."/>
            <person name="Yang C."/>
            <person name="Chen J."/>
            <person name="Shan C."/>
            <person name="Zhang L."/>
            <person name="Zhou Y."/>
            <person name="Wang L."/>
            <person name="Guo W."/>
            <person name="Bai Y."/>
            <person name="Ruan J."/>
            <person name="Shangguan X."/>
            <person name="Mao Y."/>
            <person name="Jiang J."/>
            <person name="Zhu Y."/>
            <person name="Lei J."/>
            <person name="Kang H."/>
            <person name="Chen S."/>
            <person name="He X."/>
            <person name="Wang R."/>
            <person name="Wang Y."/>
            <person name="Chen J."/>
            <person name="Wang L."/>
            <person name="Yu S."/>
            <person name="Wang B."/>
            <person name="Wei J."/>
            <person name="Song S."/>
            <person name="Lu X."/>
            <person name="Gao Z."/>
            <person name="Gu W."/>
            <person name="Deng X."/>
            <person name="Ma D."/>
            <person name="Wang S."/>
            <person name="Liang W."/>
            <person name="Fang L."/>
            <person name="Cai C."/>
            <person name="Zhu X."/>
            <person name="Zhou B."/>
            <person name="Zhang Y."/>
            <person name="Chen Z."/>
            <person name="Xu S."/>
            <person name="Zhu R."/>
            <person name="Wang S."/>
            <person name="Zhang T."/>
            <person name="Zhao G."/>
        </authorList>
    </citation>
    <scope>NUCLEOTIDE SEQUENCE [LARGE SCALE GENOMIC DNA]</scope>
    <source>
        <strain evidence="2">cv. Xinhai21</strain>
        <tissue evidence="1">Leaf</tissue>
    </source>
</reference>
<gene>
    <name evidence="1" type="ORF">GOBAR_AA28053</name>
</gene>
<evidence type="ECO:0008006" key="3">
    <source>
        <dbReference type="Google" id="ProtNLM"/>
    </source>
</evidence>
<dbReference type="EMBL" id="KZ667028">
    <property type="protein sequence ID" value="PPR92614.1"/>
    <property type="molecule type" value="Genomic_DNA"/>
</dbReference>
<dbReference type="OrthoDB" id="1000395at2759"/>
<evidence type="ECO:0000313" key="1">
    <source>
        <dbReference type="EMBL" id="PPR92614.1"/>
    </source>
</evidence>
<accession>A0A2P5WNF0</accession>